<gene>
    <name evidence="5" type="ORF">LIER_13774</name>
</gene>
<comment type="caution">
    <text evidence="5">The sequence shown here is derived from an EMBL/GenBank/DDBJ whole genome shotgun (WGS) entry which is preliminary data.</text>
</comment>
<evidence type="ECO:0000259" key="4">
    <source>
        <dbReference type="PROSITE" id="PS50089"/>
    </source>
</evidence>
<protein>
    <recommendedName>
        <fullName evidence="4">RING-type domain-containing protein</fullName>
    </recommendedName>
</protein>
<dbReference type="InterPro" id="IPR001841">
    <property type="entry name" value="Znf_RING"/>
</dbReference>
<reference evidence="5 6" key="1">
    <citation type="submission" date="2024-01" db="EMBL/GenBank/DDBJ databases">
        <title>The complete chloroplast genome sequence of Lithospermum erythrorhizon: insights into the phylogenetic relationship among Boraginaceae species and the maternal lineages of purple gromwells.</title>
        <authorList>
            <person name="Okada T."/>
            <person name="Watanabe K."/>
        </authorList>
    </citation>
    <scope>NUCLEOTIDE SEQUENCE [LARGE SCALE GENOMIC DNA]</scope>
</reference>
<dbReference type="CDD" id="cd23128">
    <property type="entry name" value="RING-HC_MIP1-like"/>
    <property type="match status" value="1"/>
</dbReference>
<evidence type="ECO:0000313" key="6">
    <source>
        <dbReference type="Proteomes" id="UP001454036"/>
    </source>
</evidence>
<feature type="compositionally biased region" description="Basic and acidic residues" evidence="3">
    <location>
        <begin position="1"/>
        <end position="16"/>
    </location>
</feature>
<name>A0AAV3PWS2_LITER</name>
<keyword evidence="1" id="KW-0862">Zinc</keyword>
<dbReference type="PANTHER" id="PTHR46405">
    <property type="entry name" value="OS05G0141500 PROTEIN"/>
    <property type="match status" value="1"/>
</dbReference>
<evidence type="ECO:0000256" key="1">
    <source>
        <dbReference type="PROSITE-ProRule" id="PRU00175"/>
    </source>
</evidence>
<proteinExistence type="predicted"/>
<dbReference type="Pfam" id="PF20235">
    <property type="entry name" value="PIR2-like_helical"/>
    <property type="match status" value="1"/>
</dbReference>
<sequence length="713" mass="81143">MTHVVEEQFRSPHDNPKIGGSQKTEWDDKTVCELEQLLTEQLFAHFKHAIITIVGCGYKEHAAETIILRSRLFHGNRDIVSRIITSAMASLNMEKERHVTGYHVFESLESLVKYTLLEMIYSLREVKPSLTLLEAMWLIFVWDFSLPDACSEELGPHGSPSHATMEEKYAEPTNAKYSPRNSENSIYPIPKNALRHLVTGGMSISFTGEPHPELLKGLQALEGEFRDICQRSVREGTPAWSKKLASGNYKNQMLWQKEFLFAKSCKGRTSKGAFKATLVPLKSVSGSTGIKMKNPCSKISTSSDSVSENICHHKTASTPLLSIADSPNIVKDANFENPCSSTIASYYANIPYDSTLKKYIPQDEKDEAILELFPHLEKLQKIIQGWTDWASKKFEQGMTRIQKVKADMERVQKEKEEAEKSHTNYHTKRYVEMEQAWASAVGRLESTNTTLRRLETENSRMSSDMKSAECKALESARDLQKALQQEQVAIKNAQSIDLEKRLSQEESTSLKRTAADLARKLEKAKVRLKQFEDQWKKENKEKMKYLLEVETLRGRRKQLEALAKEEEKTIKESSRCNIQKCKEKIKKLEAEISVLKFESEVLRIGKLQTRTAMDYGGSSMGSNNTSQNQGLHTFSGVGQRLPVNNLGAIDKKRERECVVCLAEERSVLFLPCSHQVVCRQCNKQHAKEMKECPSCRTPIQKRIQVRLYTSDQS</sequence>
<keyword evidence="2" id="KW-0175">Coiled coil</keyword>
<keyword evidence="1" id="KW-0863">Zinc-finger</keyword>
<dbReference type="AlphaFoldDB" id="A0AAV3PWS2"/>
<dbReference type="SMART" id="SM00184">
    <property type="entry name" value="RING"/>
    <property type="match status" value="1"/>
</dbReference>
<dbReference type="InterPro" id="IPR046527">
    <property type="entry name" value="PIR2-like_helical"/>
</dbReference>
<dbReference type="Proteomes" id="UP001454036">
    <property type="component" value="Unassembled WGS sequence"/>
</dbReference>
<evidence type="ECO:0000313" key="5">
    <source>
        <dbReference type="EMBL" id="GAA0156239.1"/>
    </source>
</evidence>
<dbReference type="PANTHER" id="PTHR46405:SF9">
    <property type="entry name" value="E3 UBIQUITIN-PROTEIN LIGASE RF298"/>
    <property type="match status" value="1"/>
</dbReference>
<accession>A0AAV3PWS2</accession>
<feature type="domain" description="RING-type" evidence="4">
    <location>
        <begin position="657"/>
        <end position="696"/>
    </location>
</feature>
<evidence type="ECO:0000256" key="3">
    <source>
        <dbReference type="SAM" id="MobiDB-lite"/>
    </source>
</evidence>
<evidence type="ECO:0000256" key="2">
    <source>
        <dbReference type="SAM" id="Coils"/>
    </source>
</evidence>
<dbReference type="PROSITE" id="PS50089">
    <property type="entry name" value="ZF_RING_2"/>
    <property type="match status" value="1"/>
</dbReference>
<dbReference type="SUPFAM" id="SSF57850">
    <property type="entry name" value="RING/U-box"/>
    <property type="match status" value="1"/>
</dbReference>
<dbReference type="Pfam" id="PF13920">
    <property type="entry name" value="zf-C3HC4_3"/>
    <property type="match status" value="1"/>
</dbReference>
<dbReference type="GO" id="GO:0008270">
    <property type="term" value="F:zinc ion binding"/>
    <property type="evidence" value="ECO:0007669"/>
    <property type="project" value="UniProtKB-KW"/>
</dbReference>
<feature type="coiled-coil region" evidence="2">
    <location>
        <begin position="401"/>
        <end position="598"/>
    </location>
</feature>
<dbReference type="Gene3D" id="3.30.40.10">
    <property type="entry name" value="Zinc/RING finger domain, C3HC4 (zinc finger)"/>
    <property type="match status" value="1"/>
</dbReference>
<keyword evidence="1" id="KW-0479">Metal-binding</keyword>
<organism evidence="5 6">
    <name type="scientific">Lithospermum erythrorhizon</name>
    <name type="common">Purple gromwell</name>
    <name type="synonym">Lithospermum officinale var. erythrorhizon</name>
    <dbReference type="NCBI Taxonomy" id="34254"/>
    <lineage>
        <taxon>Eukaryota</taxon>
        <taxon>Viridiplantae</taxon>
        <taxon>Streptophyta</taxon>
        <taxon>Embryophyta</taxon>
        <taxon>Tracheophyta</taxon>
        <taxon>Spermatophyta</taxon>
        <taxon>Magnoliopsida</taxon>
        <taxon>eudicotyledons</taxon>
        <taxon>Gunneridae</taxon>
        <taxon>Pentapetalae</taxon>
        <taxon>asterids</taxon>
        <taxon>lamiids</taxon>
        <taxon>Boraginales</taxon>
        <taxon>Boraginaceae</taxon>
        <taxon>Boraginoideae</taxon>
        <taxon>Lithospermeae</taxon>
        <taxon>Lithospermum</taxon>
    </lineage>
</organism>
<keyword evidence="6" id="KW-1185">Reference proteome</keyword>
<dbReference type="InterPro" id="IPR046934">
    <property type="entry name" value="PIR2-like"/>
</dbReference>
<feature type="region of interest" description="Disordered" evidence="3">
    <location>
        <begin position="1"/>
        <end position="23"/>
    </location>
</feature>
<dbReference type="InterPro" id="IPR013083">
    <property type="entry name" value="Znf_RING/FYVE/PHD"/>
</dbReference>
<dbReference type="EMBL" id="BAABME010002815">
    <property type="protein sequence ID" value="GAA0156239.1"/>
    <property type="molecule type" value="Genomic_DNA"/>
</dbReference>